<dbReference type="InterPro" id="IPR000551">
    <property type="entry name" value="MerR-type_HTH_dom"/>
</dbReference>
<dbReference type="InterPro" id="IPR047057">
    <property type="entry name" value="MerR_fam"/>
</dbReference>
<feature type="domain" description="HTH merR-type" evidence="2">
    <location>
        <begin position="1"/>
        <end position="70"/>
    </location>
</feature>
<keyword evidence="4" id="KW-1185">Reference proteome</keyword>
<protein>
    <submittedName>
        <fullName evidence="3">MerR family transcriptional regulator</fullName>
    </submittedName>
</protein>
<dbReference type="Gene3D" id="1.10.1660.10">
    <property type="match status" value="1"/>
</dbReference>
<dbReference type="PANTHER" id="PTHR30204">
    <property type="entry name" value="REDOX-CYCLING DRUG-SENSING TRANSCRIPTIONAL ACTIVATOR SOXR"/>
    <property type="match status" value="1"/>
</dbReference>
<proteinExistence type="predicted"/>
<evidence type="ECO:0000313" key="4">
    <source>
        <dbReference type="Proteomes" id="UP001652504"/>
    </source>
</evidence>
<sequence>MYTVNQLGKKYNLSRSTLLYYDKIGLLKPSARSEANYRLYSKNDVNRMEKIATYRDAGLSLESIADILNSDDTSSTNILEQRLHSLNSEISELRQQQQLVVKLLGKDSLVRTAKTMSKNQWVNILRSSGMDDEAMHRWHIEFERDLPEVHKDFLESLGCSPEEVSSIRKWSQQK</sequence>
<accession>A0ABT3A626</accession>
<dbReference type="PROSITE" id="PS50937">
    <property type="entry name" value="HTH_MERR_2"/>
    <property type="match status" value="1"/>
</dbReference>
<dbReference type="Proteomes" id="UP001652504">
    <property type="component" value="Unassembled WGS sequence"/>
</dbReference>
<dbReference type="EMBL" id="JAOWKX010000002">
    <property type="protein sequence ID" value="MCV2884027.1"/>
    <property type="molecule type" value="Genomic_DNA"/>
</dbReference>
<keyword evidence="1" id="KW-0238">DNA-binding</keyword>
<gene>
    <name evidence="3" type="ORF">OE749_04905</name>
</gene>
<evidence type="ECO:0000313" key="3">
    <source>
        <dbReference type="EMBL" id="MCV2884027.1"/>
    </source>
</evidence>
<dbReference type="SMART" id="SM00422">
    <property type="entry name" value="HTH_MERR"/>
    <property type="match status" value="1"/>
</dbReference>
<dbReference type="PANTHER" id="PTHR30204:SF90">
    <property type="entry name" value="HTH-TYPE TRANSCRIPTIONAL ACTIVATOR MTA"/>
    <property type="match status" value="1"/>
</dbReference>
<evidence type="ECO:0000256" key="1">
    <source>
        <dbReference type="ARBA" id="ARBA00023125"/>
    </source>
</evidence>
<name>A0ABT3A626_9ALTE</name>
<evidence type="ECO:0000259" key="2">
    <source>
        <dbReference type="PROSITE" id="PS50937"/>
    </source>
</evidence>
<dbReference type="Pfam" id="PF13411">
    <property type="entry name" value="MerR_1"/>
    <property type="match status" value="1"/>
</dbReference>
<organism evidence="3 4">
    <name type="scientific">Fluctibacter corallii</name>
    <dbReference type="NCBI Taxonomy" id="2984329"/>
    <lineage>
        <taxon>Bacteria</taxon>
        <taxon>Pseudomonadati</taxon>
        <taxon>Pseudomonadota</taxon>
        <taxon>Gammaproteobacteria</taxon>
        <taxon>Alteromonadales</taxon>
        <taxon>Alteromonadaceae</taxon>
        <taxon>Fluctibacter</taxon>
    </lineage>
</organism>
<reference evidence="3 4" key="1">
    <citation type="submission" date="2022-10" db="EMBL/GenBank/DDBJ databases">
        <title>Aestuariibacter sp. AA17 isolated from Montipora capitata coral fragment.</title>
        <authorList>
            <person name="Emsley S.A."/>
            <person name="Pfannmuller K.M."/>
            <person name="Loughran R.M."/>
            <person name="Shlafstein M."/>
            <person name="Papke E."/>
            <person name="Saw J.H."/>
            <person name="Ushijima B."/>
            <person name="Videau P."/>
        </authorList>
    </citation>
    <scope>NUCLEOTIDE SEQUENCE [LARGE SCALE GENOMIC DNA]</scope>
    <source>
        <strain evidence="3 4">AA17</strain>
    </source>
</reference>
<dbReference type="SUPFAM" id="SSF46955">
    <property type="entry name" value="Putative DNA-binding domain"/>
    <property type="match status" value="1"/>
</dbReference>
<comment type="caution">
    <text evidence="3">The sequence shown here is derived from an EMBL/GenBank/DDBJ whole genome shotgun (WGS) entry which is preliminary data.</text>
</comment>
<dbReference type="InterPro" id="IPR009061">
    <property type="entry name" value="DNA-bd_dom_put_sf"/>
</dbReference>